<organism evidence="1 2">
    <name type="scientific">Hygrophoropsis aurantiaca</name>
    <dbReference type="NCBI Taxonomy" id="72124"/>
    <lineage>
        <taxon>Eukaryota</taxon>
        <taxon>Fungi</taxon>
        <taxon>Dikarya</taxon>
        <taxon>Basidiomycota</taxon>
        <taxon>Agaricomycotina</taxon>
        <taxon>Agaricomycetes</taxon>
        <taxon>Agaricomycetidae</taxon>
        <taxon>Boletales</taxon>
        <taxon>Coniophorineae</taxon>
        <taxon>Hygrophoropsidaceae</taxon>
        <taxon>Hygrophoropsis</taxon>
    </lineage>
</organism>
<dbReference type="EMBL" id="MU268003">
    <property type="protein sequence ID" value="KAH7906552.1"/>
    <property type="molecule type" value="Genomic_DNA"/>
</dbReference>
<accession>A0ACB8A089</accession>
<name>A0ACB8A089_9AGAM</name>
<reference evidence="1" key="1">
    <citation type="journal article" date="2021" name="New Phytol.">
        <title>Evolutionary innovations through gain and loss of genes in the ectomycorrhizal Boletales.</title>
        <authorList>
            <person name="Wu G."/>
            <person name="Miyauchi S."/>
            <person name="Morin E."/>
            <person name="Kuo A."/>
            <person name="Drula E."/>
            <person name="Varga T."/>
            <person name="Kohler A."/>
            <person name="Feng B."/>
            <person name="Cao Y."/>
            <person name="Lipzen A."/>
            <person name="Daum C."/>
            <person name="Hundley H."/>
            <person name="Pangilinan J."/>
            <person name="Johnson J."/>
            <person name="Barry K."/>
            <person name="LaButti K."/>
            <person name="Ng V."/>
            <person name="Ahrendt S."/>
            <person name="Min B."/>
            <person name="Choi I.G."/>
            <person name="Park H."/>
            <person name="Plett J.M."/>
            <person name="Magnuson J."/>
            <person name="Spatafora J.W."/>
            <person name="Nagy L.G."/>
            <person name="Henrissat B."/>
            <person name="Grigoriev I.V."/>
            <person name="Yang Z.L."/>
            <person name="Xu J."/>
            <person name="Martin F.M."/>
        </authorList>
    </citation>
    <scope>NUCLEOTIDE SEQUENCE</scope>
    <source>
        <strain evidence="1">ATCC 28755</strain>
    </source>
</reference>
<sequence length="166" mass="19413">MHPIWTICRFLIQSETIRIRNPQDRLRLWRASFNDDAFILFISNSSSFYISTSLYVVVTRMGCDRRKPLPSANHIHLFIHISELVSVEHFEHSVESLTYSMQSMMRLARRDPDLYGRLLSRRTEIQETSASTTACSRSYVAPDAIYPCFHLLDREFLYIKAGSIYV</sequence>
<evidence type="ECO:0000313" key="1">
    <source>
        <dbReference type="EMBL" id="KAH7906552.1"/>
    </source>
</evidence>
<evidence type="ECO:0000313" key="2">
    <source>
        <dbReference type="Proteomes" id="UP000790377"/>
    </source>
</evidence>
<comment type="caution">
    <text evidence="1">The sequence shown here is derived from an EMBL/GenBank/DDBJ whole genome shotgun (WGS) entry which is preliminary data.</text>
</comment>
<keyword evidence="2" id="KW-1185">Reference proteome</keyword>
<protein>
    <submittedName>
        <fullName evidence="1">Uncharacterized protein</fullName>
    </submittedName>
</protein>
<dbReference type="Proteomes" id="UP000790377">
    <property type="component" value="Unassembled WGS sequence"/>
</dbReference>
<gene>
    <name evidence="1" type="ORF">BJ138DRAFT_619902</name>
</gene>
<proteinExistence type="predicted"/>